<reference evidence="2" key="1">
    <citation type="submission" date="2012-04" db="EMBL/GenBank/DDBJ databases">
        <title>The Genome Sequence of Loa loa.</title>
        <authorList>
            <consortium name="The Broad Institute Genome Sequencing Platform"/>
            <consortium name="Broad Institute Genome Sequencing Center for Infectious Disease"/>
            <person name="Nutman T.B."/>
            <person name="Fink D.L."/>
            <person name="Russ C."/>
            <person name="Young S."/>
            <person name="Zeng Q."/>
            <person name="Gargeya S."/>
            <person name="Alvarado L."/>
            <person name="Berlin A."/>
            <person name="Chapman S.B."/>
            <person name="Chen Z."/>
            <person name="Freedman E."/>
            <person name="Gellesch M."/>
            <person name="Goldberg J."/>
            <person name="Griggs A."/>
            <person name="Gujja S."/>
            <person name="Heilman E.R."/>
            <person name="Heiman D."/>
            <person name="Howarth C."/>
            <person name="Mehta T."/>
            <person name="Neiman D."/>
            <person name="Pearson M."/>
            <person name="Roberts A."/>
            <person name="Saif S."/>
            <person name="Shea T."/>
            <person name="Shenoy N."/>
            <person name="Sisk P."/>
            <person name="Stolte C."/>
            <person name="Sykes S."/>
            <person name="White J."/>
            <person name="Yandava C."/>
            <person name="Haas B."/>
            <person name="Henn M.R."/>
            <person name="Nusbaum C."/>
            <person name="Birren B."/>
        </authorList>
    </citation>
    <scope>NUCLEOTIDE SEQUENCE [LARGE SCALE GENOMIC DNA]</scope>
</reference>
<dbReference type="CTD" id="31251771"/>
<dbReference type="GeneID" id="31251771"/>
<dbReference type="InParanoid" id="A0A1S0UHH4"/>
<proteinExistence type="predicted"/>
<protein>
    <submittedName>
        <fullName evidence="2">Uncharacterized protein</fullName>
    </submittedName>
</protein>
<sequence length="479" mass="54155">MITNSNTDTAVALVTPMISGSSDHDDACDRSLLVRSMYASSSGSYIIERERECRNRPKPPPPAKPATLKNKIACGGIQCTFPQISKLDVSTANESLPKVLSNTIDSSKRAREGRKNHGGKVISTSEDTTTESSSLFETRRITDLYTEEFKRVECEPPILESTERSNARTTIINKRTSFINEEIKKPKMKPPPPPTQSLVHPSHSARGSSKIETIRKKLNLEGISNTNQDNTLNNVDGDESAPPKAHRFERCLDSWHIPSVPSIPPPLPPVLSPHDPINDAMYEEIEQLTYTEENGEIYKTKAIDEQIDEVLMQEANYDKSGQNESLIHEEENKLNDSNDNCSSSNHFGTTLRMSDEEKYYVKNKESNLWANERTVTMRRPKSALEFDKLLRIKSDIQLNITKKVGQIKFKVSSASQERQRCKRPSSILYIDREKFKNHNDDKVLAKIDFPLDEQCIYGDVWSSDEDDYIGATQQKQGNF</sequence>
<dbReference type="RefSeq" id="XP_020305803.1">
    <property type="nucleotide sequence ID" value="XM_020450510.1"/>
</dbReference>
<feature type="region of interest" description="Disordered" evidence="1">
    <location>
        <begin position="184"/>
        <end position="209"/>
    </location>
</feature>
<evidence type="ECO:0000313" key="2">
    <source>
        <dbReference type="EMBL" id="EJD74911.1"/>
    </source>
</evidence>
<feature type="region of interest" description="Disordered" evidence="1">
    <location>
        <begin position="106"/>
        <end position="129"/>
    </location>
</feature>
<name>A0A1S0UHH4_LOALO</name>
<feature type="compositionally biased region" description="Basic and acidic residues" evidence="1">
    <location>
        <begin position="106"/>
        <end position="115"/>
    </location>
</feature>
<gene>
    <name evidence="2" type="ORF">LOAG_17846</name>
</gene>
<evidence type="ECO:0000256" key="1">
    <source>
        <dbReference type="SAM" id="MobiDB-lite"/>
    </source>
</evidence>
<dbReference type="OrthoDB" id="5867466at2759"/>
<accession>A0A1S0UHH4</accession>
<dbReference type="KEGG" id="loa:LOAG_17846"/>
<dbReference type="AlphaFoldDB" id="A0A1S0UHH4"/>
<organism evidence="2">
    <name type="scientific">Loa loa</name>
    <name type="common">Eye worm</name>
    <name type="synonym">Filaria loa</name>
    <dbReference type="NCBI Taxonomy" id="7209"/>
    <lineage>
        <taxon>Eukaryota</taxon>
        <taxon>Metazoa</taxon>
        <taxon>Ecdysozoa</taxon>
        <taxon>Nematoda</taxon>
        <taxon>Chromadorea</taxon>
        <taxon>Rhabditida</taxon>
        <taxon>Spirurina</taxon>
        <taxon>Spiruromorpha</taxon>
        <taxon>Filarioidea</taxon>
        <taxon>Onchocercidae</taxon>
        <taxon>Loa</taxon>
    </lineage>
</organism>
<dbReference type="EMBL" id="JH712203">
    <property type="protein sequence ID" value="EJD74911.1"/>
    <property type="molecule type" value="Genomic_DNA"/>
</dbReference>